<dbReference type="GeneID" id="36323823"/>
<protein>
    <submittedName>
        <fullName evidence="1">Uncharacterized protein</fullName>
    </submittedName>
</protein>
<sequence>MYIFLSQYTIAKDANAGVQLAAMERNPSVASLLQGATQPAVAGIRASRPSVRVHIVGYRAWSYLMYTHPERGGLTVEEAAIALTSVIRRAHVDLVGMICMPGGLQLGPMGITFEQLFLVEVHQVSRASIRLTLAYETST</sequence>
<keyword evidence="2" id="KW-1185">Reference proteome</keyword>
<reference evidence="1 2" key="1">
    <citation type="submission" date="2017-04" db="EMBL/GenBank/DDBJ databases">
        <title>Genome Sequence of the Model Brown-Rot Fungus Postia placenta SB12.</title>
        <authorList>
            <consortium name="DOE Joint Genome Institute"/>
            <person name="Gaskell J."/>
            <person name="Kersten P."/>
            <person name="Larrondo L.F."/>
            <person name="Canessa P."/>
            <person name="Martinez D."/>
            <person name="Hibbett D."/>
            <person name="Schmoll M."/>
            <person name="Kubicek C.P."/>
            <person name="Martinez A.T."/>
            <person name="Yadav J."/>
            <person name="Master E."/>
            <person name="Magnuson J.K."/>
            <person name="James T."/>
            <person name="Yaver D."/>
            <person name="Berka R."/>
            <person name="Labutti K."/>
            <person name="Lipzen A."/>
            <person name="Aerts A."/>
            <person name="Barry K."/>
            <person name="Henrissat B."/>
            <person name="Blanchette R."/>
            <person name="Grigoriev I."/>
            <person name="Cullen D."/>
        </authorList>
    </citation>
    <scope>NUCLEOTIDE SEQUENCE [LARGE SCALE GENOMIC DNA]</scope>
    <source>
        <strain evidence="1 2">MAD-698-R-SB12</strain>
    </source>
</reference>
<dbReference type="EMBL" id="KZ110595">
    <property type="protein sequence ID" value="OSX63520.1"/>
    <property type="molecule type" value="Genomic_DNA"/>
</dbReference>
<evidence type="ECO:0000313" key="2">
    <source>
        <dbReference type="Proteomes" id="UP000194127"/>
    </source>
</evidence>
<evidence type="ECO:0000313" key="1">
    <source>
        <dbReference type="EMBL" id="OSX63520.1"/>
    </source>
</evidence>
<proteinExistence type="predicted"/>
<name>A0A1X6N4R7_9APHY</name>
<dbReference type="RefSeq" id="XP_024340314.1">
    <property type="nucleotide sequence ID" value="XM_024478873.1"/>
</dbReference>
<organism evidence="1 2">
    <name type="scientific">Postia placenta MAD-698-R-SB12</name>
    <dbReference type="NCBI Taxonomy" id="670580"/>
    <lineage>
        <taxon>Eukaryota</taxon>
        <taxon>Fungi</taxon>
        <taxon>Dikarya</taxon>
        <taxon>Basidiomycota</taxon>
        <taxon>Agaricomycotina</taxon>
        <taxon>Agaricomycetes</taxon>
        <taxon>Polyporales</taxon>
        <taxon>Adustoporiaceae</taxon>
        <taxon>Rhodonia</taxon>
    </lineage>
</organism>
<dbReference type="AlphaFoldDB" id="A0A1X6N4R7"/>
<gene>
    <name evidence="1" type="ORF">POSPLADRAFT_1045841</name>
</gene>
<accession>A0A1X6N4R7</accession>
<dbReference type="OrthoDB" id="2755483at2759"/>
<dbReference type="Proteomes" id="UP000194127">
    <property type="component" value="Unassembled WGS sequence"/>
</dbReference>